<reference evidence="2" key="1">
    <citation type="journal article" date="2023" name="Insect Mol. Biol.">
        <title>Genome sequencing provides insights into the evolution of gene families encoding plant cell wall-degrading enzymes in longhorned beetles.</title>
        <authorList>
            <person name="Shin N.R."/>
            <person name="Okamura Y."/>
            <person name="Kirsch R."/>
            <person name="Pauchet Y."/>
        </authorList>
    </citation>
    <scope>NUCLEOTIDE SEQUENCE</scope>
    <source>
        <strain evidence="2">MMC_N1</strain>
    </source>
</reference>
<accession>A0ABQ9JK33</accession>
<evidence type="ECO:0000313" key="3">
    <source>
        <dbReference type="Proteomes" id="UP001162164"/>
    </source>
</evidence>
<organism evidence="2 3">
    <name type="scientific">Molorchus minor</name>
    <dbReference type="NCBI Taxonomy" id="1323400"/>
    <lineage>
        <taxon>Eukaryota</taxon>
        <taxon>Metazoa</taxon>
        <taxon>Ecdysozoa</taxon>
        <taxon>Arthropoda</taxon>
        <taxon>Hexapoda</taxon>
        <taxon>Insecta</taxon>
        <taxon>Pterygota</taxon>
        <taxon>Neoptera</taxon>
        <taxon>Endopterygota</taxon>
        <taxon>Coleoptera</taxon>
        <taxon>Polyphaga</taxon>
        <taxon>Cucujiformia</taxon>
        <taxon>Chrysomeloidea</taxon>
        <taxon>Cerambycidae</taxon>
        <taxon>Lamiinae</taxon>
        <taxon>Monochamini</taxon>
        <taxon>Molorchus</taxon>
    </lineage>
</organism>
<evidence type="ECO:0000256" key="1">
    <source>
        <dbReference type="SAM" id="SignalP"/>
    </source>
</evidence>
<keyword evidence="1" id="KW-0732">Signal</keyword>
<gene>
    <name evidence="2" type="ORF">NQ317_016388</name>
</gene>
<protein>
    <submittedName>
        <fullName evidence="2">Uncharacterized protein</fullName>
    </submittedName>
</protein>
<dbReference type="Proteomes" id="UP001162164">
    <property type="component" value="Unassembled WGS sequence"/>
</dbReference>
<feature type="signal peptide" evidence="1">
    <location>
        <begin position="1"/>
        <end position="19"/>
    </location>
</feature>
<name>A0ABQ9JK33_9CUCU</name>
<keyword evidence="3" id="KW-1185">Reference proteome</keyword>
<feature type="chain" id="PRO_5046694640" evidence="1">
    <location>
        <begin position="20"/>
        <end position="191"/>
    </location>
</feature>
<proteinExistence type="predicted"/>
<evidence type="ECO:0000313" key="2">
    <source>
        <dbReference type="EMBL" id="KAJ8978237.1"/>
    </source>
</evidence>
<comment type="caution">
    <text evidence="2">The sequence shown here is derived from an EMBL/GenBank/DDBJ whole genome shotgun (WGS) entry which is preliminary data.</text>
</comment>
<dbReference type="EMBL" id="JAPWTJ010000461">
    <property type="protein sequence ID" value="KAJ8978237.1"/>
    <property type="molecule type" value="Genomic_DNA"/>
</dbReference>
<sequence>MAFVTKVLILIVFNTICSATTDPTDYVKKTGTDTVLKVAPLRTLTSSGFTKDDSFTPTKMAPFRSISAWPNQNTDGNIKPVQMEMAPLLTLTSSGSIKDDSFTPLEMVPLGLLKALPDKIAKNPSKPLKVLSLKEVMAAHSDVDGCTFDTCNKKCTTLQWTGGVCTSGSCACYEAEIENDRYRLRKLEILN</sequence>